<keyword evidence="2" id="KW-0732">Signal</keyword>
<evidence type="ECO:0000256" key="2">
    <source>
        <dbReference type="SAM" id="SignalP"/>
    </source>
</evidence>
<dbReference type="Proteomes" id="UP001305421">
    <property type="component" value="Chromosome"/>
</dbReference>
<dbReference type="EMBL" id="CP115543">
    <property type="protein sequence ID" value="WNH49105.1"/>
    <property type="molecule type" value="Genomic_DNA"/>
</dbReference>
<keyword evidence="1" id="KW-0472">Membrane</keyword>
<sequence>MNRQISALIISALIGASCAATATLLGASIQLSLPIFVGCLSGGMGVAYMKKN</sequence>
<organism evidence="3 4">
    <name type="scientific">Stenotrophomonas aracearum</name>
    <dbReference type="NCBI Taxonomy" id="3003272"/>
    <lineage>
        <taxon>Bacteria</taxon>
        <taxon>Pseudomonadati</taxon>
        <taxon>Pseudomonadota</taxon>
        <taxon>Gammaproteobacteria</taxon>
        <taxon>Lysobacterales</taxon>
        <taxon>Lysobacteraceae</taxon>
        <taxon>Stenotrophomonas</taxon>
    </lineage>
</organism>
<dbReference type="RefSeq" id="WP_311183586.1">
    <property type="nucleotide sequence ID" value="NZ_CP115543.1"/>
</dbReference>
<reference evidence="3 4" key="1">
    <citation type="submission" date="2022-12" db="EMBL/GenBank/DDBJ databases">
        <title>Two new species, Stenotrophomonas aracearum and Stenotrophomonas oahuensis, isolated from Anthurium (Araceae family) in Hawaii.</title>
        <authorList>
            <person name="Chunag S.C."/>
            <person name="Dobhal S."/>
            <person name="Alvarez A."/>
            <person name="Arif M."/>
        </authorList>
    </citation>
    <scope>NUCLEOTIDE SEQUENCE [LARGE SCALE GENOMIC DNA]</scope>
    <source>
        <strain evidence="3 4">A5588</strain>
    </source>
</reference>
<evidence type="ECO:0000313" key="4">
    <source>
        <dbReference type="Proteomes" id="UP001305421"/>
    </source>
</evidence>
<feature type="chain" id="PRO_5045151825" description="Lipoprotein" evidence="2">
    <location>
        <begin position="23"/>
        <end position="52"/>
    </location>
</feature>
<evidence type="ECO:0000313" key="3">
    <source>
        <dbReference type="EMBL" id="WNH49105.1"/>
    </source>
</evidence>
<dbReference type="PROSITE" id="PS51257">
    <property type="entry name" value="PROKAR_LIPOPROTEIN"/>
    <property type="match status" value="1"/>
</dbReference>
<keyword evidence="1" id="KW-0812">Transmembrane</keyword>
<feature type="signal peptide" evidence="2">
    <location>
        <begin position="1"/>
        <end position="22"/>
    </location>
</feature>
<accession>A0ABY9YE01</accession>
<proteinExistence type="predicted"/>
<protein>
    <recommendedName>
        <fullName evidence="5">Lipoprotein</fullName>
    </recommendedName>
</protein>
<name>A0ABY9YE01_9GAMM</name>
<keyword evidence="1" id="KW-1133">Transmembrane helix</keyword>
<evidence type="ECO:0008006" key="5">
    <source>
        <dbReference type="Google" id="ProtNLM"/>
    </source>
</evidence>
<evidence type="ECO:0000256" key="1">
    <source>
        <dbReference type="SAM" id="Phobius"/>
    </source>
</evidence>
<feature type="transmembrane region" description="Helical" evidence="1">
    <location>
        <begin position="29"/>
        <end position="49"/>
    </location>
</feature>
<keyword evidence="4" id="KW-1185">Reference proteome</keyword>
<gene>
    <name evidence="3" type="ORF">PDM28_01860</name>
</gene>